<dbReference type="Gene3D" id="3.40.710.10">
    <property type="entry name" value="DD-peptidase/beta-lactamase superfamily"/>
    <property type="match status" value="1"/>
</dbReference>
<feature type="domain" description="Penicillin-binding protein transpeptidase" evidence="3">
    <location>
        <begin position="384"/>
        <end position="585"/>
    </location>
</feature>
<feature type="transmembrane region" description="Helical" evidence="2">
    <location>
        <begin position="39"/>
        <end position="57"/>
    </location>
</feature>
<feature type="domain" description="Peptidase M56" evidence="4">
    <location>
        <begin position="11"/>
        <end position="307"/>
    </location>
</feature>
<reference evidence="5" key="1">
    <citation type="submission" date="2019-11" db="EMBL/GenBank/DDBJ databases">
        <authorList>
            <person name="Feng L."/>
        </authorList>
    </citation>
    <scope>NUCLEOTIDE SEQUENCE</scope>
    <source>
        <strain evidence="5">CButyricumLFYP62</strain>
    </source>
</reference>
<dbReference type="CDD" id="cd07341">
    <property type="entry name" value="M56_BlaR1_MecR1_like"/>
    <property type="match status" value="1"/>
</dbReference>
<dbReference type="Gene3D" id="3.30.2010.10">
    <property type="entry name" value="Metalloproteases ('zincins'), catalytic domain"/>
    <property type="match status" value="1"/>
</dbReference>
<accession>A0A6N2ZKV7</accession>
<comment type="similarity">
    <text evidence="1">Belongs to the peptidase M56 family.</text>
</comment>
<dbReference type="PANTHER" id="PTHR34978:SF3">
    <property type="entry name" value="SLR0241 PROTEIN"/>
    <property type="match status" value="1"/>
</dbReference>
<name>A0A6N2ZKV7_CLOBU</name>
<feature type="transmembrane region" description="Helical" evidence="2">
    <location>
        <begin position="6"/>
        <end position="27"/>
    </location>
</feature>
<protein>
    <submittedName>
        <fullName evidence="5">Methicillin resistance mecR1 protein</fullName>
    </submittedName>
</protein>
<dbReference type="Pfam" id="PF05569">
    <property type="entry name" value="Peptidase_M56"/>
    <property type="match status" value="1"/>
</dbReference>
<dbReference type="InterPro" id="IPR001460">
    <property type="entry name" value="PCN-bd_Tpept"/>
</dbReference>
<keyword evidence="2" id="KW-0472">Membrane</keyword>
<dbReference type="NCBIfam" id="NF000326">
    <property type="entry name" value="blaR1_generic"/>
    <property type="match status" value="1"/>
</dbReference>
<evidence type="ECO:0000256" key="2">
    <source>
        <dbReference type="SAM" id="Phobius"/>
    </source>
</evidence>
<dbReference type="InterPro" id="IPR052173">
    <property type="entry name" value="Beta-lactam_resp_regulator"/>
</dbReference>
<sequence length="591" mass="68654">MKAYNFLLYMFYANISLTLVIICLLSIRKLFSKWMSAKHKYFLWSILIIKLIIPFTFNLDGCKFNLLNLFSKSLVIKSNTAMNKIDTVYNSIQLIDNAKDYSISVNDSNIYVIIIFWLLICGIILGSIIVNNFRFKNRIINRGDEPDYRLKVIIETCKKDLKMTNKNVNTIVVKNICCAFVVGPLKPYIIISKDLCKIFNDQEIKYILLHEMVHLKRKDIIVKFITIIFCCIYWFNPLIWIARATLINDMELSCDEKVLSVLNDEKVQGYGRTIIKVLEVISLKRHNAIVLSINGTKKNVKNRIKNIAMFSKESMRYKFFGFLLFIVTLLITTTFFSISNPLGEGKFKNINSNVEYVDLSQEFNGDKGTFVLFNKVKNEYTIFNKEGSERRVSPCSTYKIALSLIGLDNGIISKDDNVIKWDGQNYHFTEWNKDQTLESAMKYSVNWYFDKIDSSINRGKIYGYMNLFNYGNQKAWKIDREYWNQSSLKISAIEQVQFLKSIWEYDVDLKKEDIDFVKDSIKLMEESGTTLYGKTGSGSENDKGVNGWFVGVVENENNHYYFATNIEGRNNINGEKAKRVSLDILKKYNVI</sequence>
<feature type="transmembrane region" description="Helical" evidence="2">
    <location>
        <begin position="110"/>
        <end position="133"/>
    </location>
</feature>
<keyword evidence="2" id="KW-1133">Transmembrane helix</keyword>
<evidence type="ECO:0000313" key="5">
    <source>
        <dbReference type="EMBL" id="VYT80185.1"/>
    </source>
</evidence>
<dbReference type="PANTHER" id="PTHR34978">
    <property type="entry name" value="POSSIBLE SENSOR-TRANSDUCER PROTEIN BLAR"/>
    <property type="match status" value="1"/>
</dbReference>
<evidence type="ECO:0000256" key="1">
    <source>
        <dbReference type="ARBA" id="ARBA00011075"/>
    </source>
</evidence>
<proteinExistence type="inferred from homology"/>
<dbReference type="EMBL" id="CACRTU010000009">
    <property type="protein sequence ID" value="VYT80185.1"/>
    <property type="molecule type" value="Genomic_DNA"/>
</dbReference>
<keyword evidence="2" id="KW-0812">Transmembrane</keyword>
<feature type="transmembrane region" description="Helical" evidence="2">
    <location>
        <begin position="220"/>
        <end position="242"/>
    </location>
</feature>
<feature type="transmembrane region" description="Helical" evidence="2">
    <location>
        <begin position="319"/>
        <end position="338"/>
    </location>
</feature>
<organism evidence="5">
    <name type="scientific">Clostridium butyricum</name>
    <dbReference type="NCBI Taxonomy" id="1492"/>
    <lineage>
        <taxon>Bacteria</taxon>
        <taxon>Bacillati</taxon>
        <taxon>Bacillota</taxon>
        <taxon>Clostridia</taxon>
        <taxon>Eubacteriales</taxon>
        <taxon>Clostridiaceae</taxon>
        <taxon>Clostridium</taxon>
    </lineage>
</organism>
<dbReference type="Pfam" id="PF00905">
    <property type="entry name" value="Transpeptidase"/>
    <property type="match status" value="1"/>
</dbReference>
<dbReference type="GO" id="GO:0008658">
    <property type="term" value="F:penicillin binding"/>
    <property type="evidence" value="ECO:0007669"/>
    <property type="project" value="InterPro"/>
</dbReference>
<dbReference type="SUPFAM" id="SSF56601">
    <property type="entry name" value="beta-lactamase/transpeptidase-like"/>
    <property type="match status" value="1"/>
</dbReference>
<evidence type="ECO:0000259" key="3">
    <source>
        <dbReference type="Pfam" id="PF00905"/>
    </source>
</evidence>
<dbReference type="RefSeq" id="WP_002582228.1">
    <property type="nucleotide sequence ID" value="NZ_CACRTU010000009.1"/>
</dbReference>
<dbReference type="AlphaFoldDB" id="A0A6N2ZKV7"/>
<gene>
    <name evidence="5" type="primary">mecR1_1</name>
    <name evidence="5" type="ORF">CBLFYP62_00779</name>
</gene>
<dbReference type="InterPro" id="IPR008756">
    <property type="entry name" value="Peptidase_M56"/>
</dbReference>
<evidence type="ECO:0000259" key="4">
    <source>
        <dbReference type="Pfam" id="PF05569"/>
    </source>
</evidence>
<dbReference type="InterPro" id="IPR012338">
    <property type="entry name" value="Beta-lactam/transpept-like"/>
</dbReference>